<dbReference type="EMBL" id="FOQY01000015">
    <property type="protein sequence ID" value="SFK01717.1"/>
    <property type="molecule type" value="Genomic_DNA"/>
</dbReference>
<name>A0A1I3W4Z0_9ACTN</name>
<proteinExistence type="predicted"/>
<accession>A0A1I3W4Z0</accession>
<feature type="domain" description="Outer membrane channel protein CpnT-like N-terminal" evidence="3">
    <location>
        <begin position="19"/>
        <end position="144"/>
    </location>
</feature>
<feature type="domain" description="Pierisin-like" evidence="2">
    <location>
        <begin position="230"/>
        <end position="345"/>
    </location>
</feature>
<keyword evidence="1" id="KW-0812">Transmembrane</keyword>
<dbReference type="InterPro" id="IPR054695">
    <property type="entry name" value="Pierisin-like_dom"/>
</dbReference>
<feature type="transmembrane region" description="Helical" evidence="1">
    <location>
        <begin position="113"/>
        <end position="141"/>
    </location>
</feature>
<dbReference type="Pfam" id="PF22596">
    <property type="entry name" value="Scabin-like"/>
    <property type="match status" value="1"/>
</dbReference>
<keyword evidence="1" id="KW-0472">Membrane</keyword>
<gene>
    <name evidence="4" type="ORF">SAMN05216275_115152</name>
</gene>
<dbReference type="AlphaFoldDB" id="A0A1I3W4Z0"/>
<evidence type="ECO:0000313" key="4">
    <source>
        <dbReference type="EMBL" id="SFK01717.1"/>
    </source>
</evidence>
<dbReference type="Gene3D" id="3.90.210.10">
    <property type="entry name" value="Heat-Labile Enterotoxin, subunit A"/>
    <property type="match status" value="1"/>
</dbReference>
<dbReference type="InterPro" id="IPR057746">
    <property type="entry name" value="CpnT-like_N"/>
</dbReference>
<evidence type="ECO:0000256" key="1">
    <source>
        <dbReference type="SAM" id="Phobius"/>
    </source>
</evidence>
<evidence type="ECO:0000259" key="2">
    <source>
        <dbReference type="Pfam" id="PF22596"/>
    </source>
</evidence>
<reference evidence="5" key="1">
    <citation type="submission" date="2016-10" db="EMBL/GenBank/DDBJ databases">
        <authorList>
            <person name="Varghese N."/>
            <person name="Submissions S."/>
        </authorList>
    </citation>
    <scope>NUCLEOTIDE SEQUENCE [LARGE SCALE GENOMIC DNA]</scope>
    <source>
        <strain evidence="5">CGMCC 4.2126</strain>
    </source>
</reference>
<dbReference type="Pfam" id="PF25547">
    <property type="entry name" value="WXG100_2"/>
    <property type="match status" value="1"/>
</dbReference>
<dbReference type="SUPFAM" id="SSF56399">
    <property type="entry name" value="ADP-ribosylation"/>
    <property type="match status" value="1"/>
</dbReference>
<keyword evidence="1" id="KW-1133">Transmembrane helix</keyword>
<evidence type="ECO:0000313" key="5">
    <source>
        <dbReference type="Proteomes" id="UP000199111"/>
    </source>
</evidence>
<organism evidence="4 5">
    <name type="scientific">Streptosporangium canum</name>
    <dbReference type="NCBI Taxonomy" id="324952"/>
    <lineage>
        <taxon>Bacteria</taxon>
        <taxon>Bacillati</taxon>
        <taxon>Actinomycetota</taxon>
        <taxon>Actinomycetes</taxon>
        <taxon>Streptosporangiales</taxon>
        <taxon>Streptosporangiaceae</taxon>
        <taxon>Streptosporangium</taxon>
    </lineage>
</organism>
<protein>
    <submittedName>
        <fullName evidence="4">Uncharacterized protein</fullName>
    </submittedName>
</protein>
<sequence>MAVMLPAGLETAFGMLGVPWPTEDEDGLRDCATAYRSCADTITADVIPGTRGAVQFAAADNAGDDVDALTAFWADYHREGDDSAHLSSLATTLHALADTHDGFATLVEILKKVLIVAAGIVAAILAWALAASAFTFGMAAVQARTAVFGSRVVAQRAVAVFRRELGRFFGRTLARGVAARLRRILAAKSPNQLRMRFGGRPDPLRAAANRNVNVKAITPAPVWRTDRLILRRADNRHPDEVFGPGFHPRRPDNTDLESHLRFEESAFVGTTRLSNPMDIFPTRYLYDVDAPGGIDLTQTMGTALRTGHQQEVAFPGGIEGRFIKGARPYDATTETFGDYVNNPHYRP</sequence>
<evidence type="ECO:0000259" key="3">
    <source>
        <dbReference type="Pfam" id="PF25547"/>
    </source>
</evidence>
<keyword evidence="5" id="KW-1185">Reference proteome</keyword>
<dbReference type="Proteomes" id="UP000199111">
    <property type="component" value="Unassembled WGS sequence"/>
</dbReference>